<keyword evidence="5 7" id="KW-0072">Autophagy</keyword>
<dbReference type="NCBIfam" id="TIGR01381">
    <property type="entry name" value="E1_like_apg7"/>
    <property type="match status" value="1"/>
</dbReference>
<dbReference type="AlphaFoldDB" id="A0A4Y5SWS7"/>
<dbReference type="InterPro" id="IPR042522">
    <property type="entry name" value="Atg7_N_1"/>
</dbReference>
<keyword evidence="3 7" id="KW-0813">Transport</keyword>
<protein>
    <recommendedName>
        <fullName evidence="2 7">Ubiquitin-like modifier-activating enzyme ATG7</fullName>
    </recommendedName>
    <alternativeName>
        <fullName evidence="7">Autophagy-related protein 7</fullName>
    </alternativeName>
</protein>
<feature type="active site" description="Glycyl thioester intermediate" evidence="6">
    <location>
        <position position="555"/>
    </location>
</feature>
<evidence type="ECO:0000256" key="6">
    <source>
        <dbReference type="PIRSR" id="PIRSR606285-1"/>
    </source>
</evidence>
<dbReference type="Pfam" id="PF16420">
    <property type="entry name" value="ATG7_N"/>
    <property type="match status" value="1"/>
</dbReference>
<feature type="domain" description="THIF-type NAD/FAD binding fold" evidence="8">
    <location>
        <begin position="338"/>
        <end position="583"/>
    </location>
</feature>
<evidence type="ECO:0000313" key="10">
    <source>
        <dbReference type="EMBL" id="QDA69641.1"/>
    </source>
</evidence>
<accession>A0A4Y5SWS7</accession>
<comment type="subcellular location">
    <subcellularLocation>
        <location evidence="7">Cytoplasm</location>
    </subcellularLocation>
    <subcellularLocation>
        <location evidence="7">Preautophagosomal structure</location>
    </subcellularLocation>
</comment>
<evidence type="ECO:0000256" key="1">
    <source>
        <dbReference type="ARBA" id="ARBA00010931"/>
    </source>
</evidence>
<dbReference type="FunFam" id="3.40.50.720:FF:000243">
    <property type="entry name" value="Ubiquitin-like modifier-activating enzyme ATG7"/>
    <property type="match status" value="1"/>
</dbReference>
<dbReference type="InterPro" id="IPR035985">
    <property type="entry name" value="Ubiquitin-activating_enz"/>
</dbReference>
<dbReference type="GO" id="GO:0000407">
    <property type="term" value="C:phagophore assembly site"/>
    <property type="evidence" value="ECO:0007669"/>
    <property type="project" value="UniProtKB-SubCell"/>
</dbReference>
<dbReference type="EMBL" id="MK173046">
    <property type="protein sequence ID" value="QDA69641.1"/>
    <property type="molecule type" value="mRNA"/>
</dbReference>
<dbReference type="PANTHER" id="PTHR10953:SF3">
    <property type="entry name" value="UBIQUITIN-LIKE MODIFIER-ACTIVATING ENZYME ATG7"/>
    <property type="match status" value="1"/>
</dbReference>
<dbReference type="Gene3D" id="3.40.140.70">
    <property type="entry name" value="Ubiquitin-like modifier-activating enzyme ATG7 N-terminal domain"/>
    <property type="match status" value="1"/>
</dbReference>
<dbReference type="InterPro" id="IPR042523">
    <property type="entry name" value="Atg7_N_2"/>
</dbReference>
<evidence type="ECO:0000256" key="4">
    <source>
        <dbReference type="ARBA" id="ARBA00022927"/>
    </source>
</evidence>
<comment type="similarity">
    <text evidence="1 7">Belongs to the ATG7 family.</text>
</comment>
<keyword evidence="7" id="KW-0963">Cytoplasm</keyword>
<dbReference type="GO" id="GO:0034727">
    <property type="term" value="P:piecemeal microautophagy of the nucleus"/>
    <property type="evidence" value="ECO:0007669"/>
    <property type="project" value="TreeGrafter"/>
</dbReference>
<proteinExistence type="evidence at transcript level"/>
<keyword evidence="4 7" id="KW-0653">Protein transport</keyword>
<evidence type="ECO:0000259" key="9">
    <source>
        <dbReference type="Pfam" id="PF16420"/>
    </source>
</evidence>
<dbReference type="GO" id="GO:0000422">
    <property type="term" value="P:autophagy of mitochondrion"/>
    <property type="evidence" value="ECO:0007669"/>
    <property type="project" value="TreeGrafter"/>
</dbReference>
<dbReference type="FunFam" id="3.40.140.70:FF:000001">
    <property type="entry name" value="Ubiquitin-like modifier-activating enzyme atg7"/>
    <property type="match status" value="1"/>
</dbReference>
<evidence type="ECO:0000256" key="5">
    <source>
        <dbReference type="ARBA" id="ARBA00023006"/>
    </source>
</evidence>
<keyword evidence="7" id="KW-0833">Ubl conjugation pathway</keyword>
<sequence length="696" mass="78123">MSAPLVNKMESKQLQFVAFNSFLDSGFWHKLSENKLDVYGLDESQKEIKGFYFNGDPVGMPCRMNVEFSAFDQDAKTPQRYLPMLGELHNTNTVDKFKECDKKEMISVAGKKIWDSIVTGKALDTPELLATFLLLTFADLKKYHYYYWFCFPCLCPSTDITFDQEPKKLKDKLTAEEMEQFLQAYDTFQDAYPTYQGFFVAVLSKGNIVIEDVKHMNKFENTQEVYFGFCDPSNIEDYPGWPLRNFLMLISYHWKGDLRGVNVLCLRDRSRDGTRDISHSLLLSLNVPDIKNVSECPKCVGWEKNEKQKLAPRFVNLSASMDPTRLAASAVDLNLKLMRWRLLPELDLDLISRTKCLLLGAGTLGCNVARCLMGWGVRTITLVDNGRVSYSNPVRQSLFQFEDCVKGGKPKAEAAAEAMKKIFPGVNAKGLSLSIPMPGHAVPESAIEGVKKDVETLQDLVNSHDAVFLLLDTRESRWLPTLMAAEKQKIVICSALGFDTYLVMRHGVRSDTEGADPAPLSSYSSIPGDQLGCYFCNDVVAPGNSLKDRTLDQQCTVSRPGISYMASALAVELLVSVLQHPELGKAPADTSASDEHLSKDFVCPLGLVPHQIRCFVSRFQQVLPACKAFDKCTACSKTVIEQFRRDGFDFLRRAFNDPSYLEDLTGLTQMHQETLDAEVWGFSDDEECSSMEVSSS</sequence>
<dbReference type="Gene3D" id="3.40.140.100">
    <property type="entry name" value="Ubiquitin-like modifier-activating enzyme ATG7 C-terminal domain"/>
    <property type="match status" value="1"/>
</dbReference>
<dbReference type="InterPro" id="IPR032197">
    <property type="entry name" value="Atg7_N"/>
</dbReference>
<evidence type="ECO:0000256" key="2">
    <source>
        <dbReference type="ARBA" id="ARBA00017647"/>
    </source>
</evidence>
<evidence type="ECO:0000256" key="7">
    <source>
        <dbReference type="RuleBase" id="RU366022"/>
    </source>
</evidence>
<dbReference type="GO" id="GO:0015031">
    <property type="term" value="P:protein transport"/>
    <property type="evidence" value="ECO:0007669"/>
    <property type="project" value="UniProtKB-UniRule"/>
</dbReference>
<dbReference type="SUPFAM" id="SSF69572">
    <property type="entry name" value="Activating enzymes of the ubiquitin-like proteins"/>
    <property type="match status" value="1"/>
</dbReference>
<dbReference type="GO" id="GO:0032446">
    <property type="term" value="P:protein modification by small protein conjugation"/>
    <property type="evidence" value="ECO:0007669"/>
    <property type="project" value="TreeGrafter"/>
</dbReference>
<dbReference type="Pfam" id="PF00899">
    <property type="entry name" value="ThiF"/>
    <property type="match status" value="1"/>
</dbReference>
<dbReference type="GO" id="GO:0006995">
    <property type="term" value="P:cellular response to nitrogen starvation"/>
    <property type="evidence" value="ECO:0007669"/>
    <property type="project" value="TreeGrafter"/>
</dbReference>
<dbReference type="InterPro" id="IPR045886">
    <property type="entry name" value="ThiF/MoeB/HesA"/>
</dbReference>
<comment type="function">
    <text evidence="7">E1-like activating enzyme involved in the 2 ubiquitin-like systems required for autophagy.</text>
</comment>
<dbReference type="GO" id="GO:0019779">
    <property type="term" value="F:Atg8 activating enzyme activity"/>
    <property type="evidence" value="ECO:0007669"/>
    <property type="project" value="TreeGrafter"/>
</dbReference>
<feature type="domain" description="Ubiquitin-like modifier-activating enzyme Atg7 N-terminal" evidence="9">
    <location>
        <begin position="14"/>
        <end position="321"/>
    </location>
</feature>
<name>A0A4Y5SWS7_MAGGI</name>
<comment type="subunit">
    <text evidence="7">Homodimer.</text>
</comment>
<dbReference type="GO" id="GO:0000045">
    <property type="term" value="P:autophagosome assembly"/>
    <property type="evidence" value="ECO:0007669"/>
    <property type="project" value="TreeGrafter"/>
</dbReference>
<dbReference type="PANTHER" id="PTHR10953">
    <property type="entry name" value="UBIQUITIN-ACTIVATING ENZYME E1"/>
    <property type="match status" value="1"/>
</dbReference>
<dbReference type="InterPro" id="IPR006285">
    <property type="entry name" value="Atg7"/>
</dbReference>
<dbReference type="GO" id="GO:0019778">
    <property type="term" value="F:Atg12 activating enzyme activity"/>
    <property type="evidence" value="ECO:0007669"/>
    <property type="project" value="TreeGrafter"/>
</dbReference>
<evidence type="ECO:0000256" key="3">
    <source>
        <dbReference type="ARBA" id="ARBA00022448"/>
    </source>
</evidence>
<organism evidence="10">
    <name type="scientific">Magallana gigas</name>
    <name type="common">Pacific oyster</name>
    <name type="synonym">Crassostrea gigas</name>
    <dbReference type="NCBI Taxonomy" id="29159"/>
    <lineage>
        <taxon>Eukaryota</taxon>
        <taxon>Metazoa</taxon>
        <taxon>Spiralia</taxon>
        <taxon>Lophotrochozoa</taxon>
        <taxon>Mollusca</taxon>
        <taxon>Bivalvia</taxon>
        <taxon>Autobranchia</taxon>
        <taxon>Pteriomorphia</taxon>
        <taxon>Ostreida</taxon>
        <taxon>Ostreoidea</taxon>
        <taxon>Ostreidae</taxon>
        <taxon>Magallana</taxon>
    </lineage>
</organism>
<dbReference type="CDD" id="cd01486">
    <property type="entry name" value="Apg7"/>
    <property type="match status" value="1"/>
</dbReference>
<dbReference type="InterPro" id="IPR000594">
    <property type="entry name" value="ThiF_NAD_FAD-bd"/>
</dbReference>
<reference evidence="10" key="1">
    <citation type="submission" date="2018-11" db="EMBL/GenBank/DDBJ databases">
        <title>First identification and functional characterization of the autophagy pathway in a mollusk bivalve, Crassostrea gigas.</title>
        <authorList>
            <person name="Picot S."/>
            <person name="Faury N."/>
            <person name="Arzul I."/>
            <person name="Chollet B."/>
            <person name="Renault T."/>
            <person name="Morga B."/>
        </authorList>
    </citation>
    <scope>NUCLEOTIDE SEQUENCE</scope>
</reference>
<evidence type="ECO:0000259" key="8">
    <source>
        <dbReference type="Pfam" id="PF00899"/>
    </source>
</evidence>
<dbReference type="Gene3D" id="3.40.50.720">
    <property type="entry name" value="NAD(P)-binding Rossmann-like Domain"/>
    <property type="match status" value="1"/>
</dbReference>